<evidence type="ECO:0000313" key="2">
    <source>
        <dbReference type="EMBL" id="JAD31016.1"/>
    </source>
</evidence>
<name>A0A0A8YWR4_ARUDO</name>
<organism evidence="2">
    <name type="scientific">Arundo donax</name>
    <name type="common">Giant reed</name>
    <name type="synonym">Donax arundinaceus</name>
    <dbReference type="NCBI Taxonomy" id="35708"/>
    <lineage>
        <taxon>Eukaryota</taxon>
        <taxon>Viridiplantae</taxon>
        <taxon>Streptophyta</taxon>
        <taxon>Embryophyta</taxon>
        <taxon>Tracheophyta</taxon>
        <taxon>Spermatophyta</taxon>
        <taxon>Magnoliopsida</taxon>
        <taxon>Liliopsida</taxon>
        <taxon>Poales</taxon>
        <taxon>Poaceae</taxon>
        <taxon>PACMAD clade</taxon>
        <taxon>Arundinoideae</taxon>
        <taxon>Arundineae</taxon>
        <taxon>Arundo</taxon>
    </lineage>
</organism>
<reference evidence="2" key="2">
    <citation type="journal article" date="2015" name="Data Brief">
        <title>Shoot transcriptome of the giant reed, Arundo donax.</title>
        <authorList>
            <person name="Barrero R.A."/>
            <person name="Guerrero F.D."/>
            <person name="Moolhuijzen P."/>
            <person name="Goolsby J.A."/>
            <person name="Tidwell J."/>
            <person name="Bellgard S.E."/>
            <person name="Bellgard M.I."/>
        </authorList>
    </citation>
    <scope>NUCLEOTIDE SEQUENCE</scope>
    <source>
        <tissue evidence="2">Shoot tissue taken approximately 20 cm above the soil surface</tissue>
    </source>
</reference>
<proteinExistence type="predicted"/>
<feature type="region of interest" description="Disordered" evidence="1">
    <location>
        <begin position="1"/>
        <end position="21"/>
    </location>
</feature>
<accession>A0A0A8YWR4</accession>
<evidence type="ECO:0000256" key="1">
    <source>
        <dbReference type="SAM" id="MobiDB-lite"/>
    </source>
</evidence>
<reference evidence="2" key="1">
    <citation type="submission" date="2014-09" db="EMBL/GenBank/DDBJ databases">
        <authorList>
            <person name="Magalhaes I.L.F."/>
            <person name="Oliveira U."/>
            <person name="Santos F.R."/>
            <person name="Vidigal T.H.D.A."/>
            <person name="Brescovit A.D."/>
            <person name="Santos A.J."/>
        </authorList>
    </citation>
    <scope>NUCLEOTIDE SEQUENCE</scope>
    <source>
        <tissue evidence="2">Shoot tissue taken approximately 20 cm above the soil surface</tissue>
    </source>
</reference>
<dbReference type="AlphaFoldDB" id="A0A0A8YWR4"/>
<dbReference type="EMBL" id="GBRH01266879">
    <property type="protein sequence ID" value="JAD31016.1"/>
    <property type="molecule type" value="Transcribed_RNA"/>
</dbReference>
<feature type="compositionally biased region" description="Basic residues" evidence="1">
    <location>
        <begin position="1"/>
        <end position="14"/>
    </location>
</feature>
<protein>
    <submittedName>
        <fullName evidence="2">Uncharacterized protein</fullName>
    </submittedName>
</protein>
<sequence length="57" mass="6655">MKKPQQSKRKHRVRPVQVENYRVTDRPNGLETTRKQLIVAAVLVCVYLLYARDPPPP</sequence>